<dbReference type="AlphaFoldDB" id="A0A6J6NVX9"/>
<name>A0A6J6NVX9_9ZZZZ</name>
<proteinExistence type="predicted"/>
<gene>
    <name evidence="1" type="ORF">UFOPK2366_00631</name>
</gene>
<evidence type="ECO:0000313" key="1">
    <source>
        <dbReference type="EMBL" id="CAB4688808.1"/>
    </source>
</evidence>
<dbReference type="EMBL" id="CAEZXM010000095">
    <property type="protein sequence ID" value="CAB4688808.1"/>
    <property type="molecule type" value="Genomic_DNA"/>
</dbReference>
<reference evidence="1" key="1">
    <citation type="submission" date="2020-05" db="EMBL/GenBank/DDBJ databases">
        <authorList>
            <person name="Chiriac C."/>
            <person name="Salcher M."/>
            <person name="Ghai R."/>
            <person name="Kavagutti S V."/>
        </authorList>
    </citation>
    <scope>NUCLEOTIDE SEQUENCE</scope>
</reference>
<sequence length="109" mass="11610">MQAVVGDKHENVGEVVEKARAALGVAAVTGANASSKEVVTAVEVKQASVENCAITDDRASSNGWSGAHASDHAEQAIGWLWQSRWVAKVMDFWPLSSIDRCDVELTLST</sequence>
<protein>
    <submittedName>
        <fullName evidence="1">Unannotated protein</fullName>
    </submittedName>
</protein>
<organism evidence="1">
    <name type="scientific">freshwater metagenome</name>
    <dbReference type="NCBI Taxonomy" id="449393"/>
    <lineage>
        <taxon>unclassified sequences</taxon>
        <taxon>metagenomes</taxon>
        <taxon>ecological metagenomes</taxon>
    </lineage>
</organism>
<accession>A0A6J6NVX9</accession>